<reference evidence="2" key="1">
    <citation type="submission" date="2020-06" db="EMBL/GenBank/DDBJ databases">
        <authorList>
            <consortium name="Plant Systems Biology data submission"/>
        </authorList>
    </citation>
    <scope>NUCLEOTIDE SEQUENCE</scope>
    <source>
        <strain evidence="2">D6</strain>
    </source>
</reference>
<evidence type="ECO:0000256" key="1">
    <source>
        <dbReference type="SAM" id="MobiDB-lite"/>
    </source>
</evidence>
<evidence type="ECO:0000313" key="2">
    <source>
        <dbReference type="EMBL" id="CAB9502321.1"/>
    </source>
</evidence>
<sequence>MVSDNSSKNAANPPSNSSKVSFDSTLTPQRFLDVDALQTEWSPKEERIARSQSGGMKVRSLDGNKRRLRGGDFVLNKWDAAATIGFCFKDKTTKKKYGITVAHLADHCHSQTGAVLQEGRVGDKLYVFLSDEPDDTTGEYEKAELGKIVSLERSTDSMVFEVEGNIEVESYVLHPCLGLQTRISLGPFEMGGIGTTLVGFGAQRRGTLGRIMEARLDN</sequence>
<feature type="region of interest" description="Disordered" evidence="1">
    <location>
        <begin position="1"/>
        <end position="24"/>
    </location>
</feature>
<gene>
    <name evidence="2" type="ORF">SEMRO_133_G063060.1</name>
</gene>
<organism evidence="2 3">
    <name type="scientific">Seminavis robusta</name>
    <dbReference type="NCBI Taxonomy" id="568900"/>
    <lineage>
        <taxon>Eukaryota</taxon>
        <taxon>Sar</taxon>
        <taxon>Stramenopiles</taxon>
        <taxon>Ochrophyta</taxon>
        <taxon>Bacillariophyta</taxon>
        <taxon>Bacillariophyceae</taxon>
        <taxon>Bacillariophycidae</taxon>
        <taxon>Naviculales</taxon>
        <taxon>Naviculaceae</taxon>
        <taxon>Seminavis</taxon>
    </lineage>
</organism>
<feature type="compositionally biased region" description="Low complexity" evidence="1">
    <location>
        <begin position="1"/>
        <end position="19"/>
    </location>
</feature>
<comment type="caution">
    <text evidence="2">The sequence shown here is derived from an EMBL/GenBank/DDBJ whole genome shotgun (WGS) entry which is preliminary data.</text>
</comment>
<dbReference type="AlphaFoldDB" id="A0A9N8DKI5"/>
<proteinExistence type="predicted"/>
<accession>A0A9N8DKI5</accession>
<dbReference type="Proteomes" id="UP001153069">
    <property type="component" value="Unassembled WGS sequence"/>
</dbReference>
<name>A0A9N8DKI5_9STRA</name>
<keyword evidence="3" id="KW-1185">Reference proteome</keyword>
<evidence type="ECO:0000313" key="3">
    <source>
        <dbReference type="Proteomes" id="UP001153069"/>
    </source>
</evidence>
<dbReference type="EMBL" id="CAICTM010000132">
    <property type="protein sequence ID" value="CAB9502321.1"/>
    <property type="molecule type" value="Genomic_DNA"/>
</dbReference>
<protein>
    <submittedName>
        <fullName evidence="2">Uncharacterized protein</fullName>
    </submittedName>
</protein>